<keyword evidence="5" id="KW-1185">Reference proteome</keyword>
<keyword evidence="4" id="KW-0808">Transferase</keyword>
<dbReference type="InterPro" id="IPR051083">
    <property type="entry name" value="GrpII_Intron_Splice-Mob/Def"/>
</dbReference>
<organism evidence="4 5">
    <name type="scientific">Prosthecobacter debontii</name>
    <dbReference type="NCBI Taxonomy" id="48467"/>
    <lineage>
        <taxon>Bacteria</taxon>
        <taxon>Pseudomonadati</taxon>
        <taxon>Verrucomicrobiota</taxon>
        <taxon>Verrucomicrobiia</taxon>
        <taxon>Verrucomicrobiales</taxon>
        <taxon>Verrucomicrobiaceae</taxon>
        <taxon>Prosthecobacter</taxon>
    </lineage>
</organism>
<proteinExistence type="inferred from homology"/>
<evidence type="ECO:0000313" key="4">
    <source>
        <dbReference type="EMBL" id="SKB01164.1"/>
    </source>
</evidence>
<accession>A0A1T4YH99</accession>
<comment type="similarity">
    <text evidence="1">Belongs to the bacterial reverse transcriptase family.</text>
</comment>
<evidence type="ECO:0000313" key="5">
    <source>
        <dbReference type="Proteomes" id="UP000190774"/>
    </source>
</evidence>
<dbReference type="PANTHER" id="PTHR34047">
    <property type="entry name" value="NUCLEAR INTRON MATURASE 1, MITOCHONDRIAL-RELATED"/>
    <property type="match status" value="1"/>
</dbReference>
<keyword evidence="4" id="KW-0695">RNA-directed DNA polymerase</keyword>
<dbReference type="EMBL" id="FUYE01000011">
    <property type="protein sequence ID" value="SKB01164.1"/>
    <property type="molecule type" value="Genomic_DNA"/>
</dbReference>
<gene>
    <name evidence="4" type="ORF">SAMN02745166_03322</name>
</gene>
<dbReference type="OrthoDB" id="9788687at2"/>
<keyword evidence="4" id="KW-0548">Nucleotidyltransferase</keyword>
<dbReference type="GO" id="GO:0003964">
    <property type="term" value="F:RNA-directed DNA polymerase activity"/>
    <property type="evidence" value="ECO:0007669"/>
    <property type="project" value="UniProtKB-KW"/>
</dbReference>
<dbReference type="InterPro" id="IPR043502">
    <property type="entry name" value="DNA/RNA_pol_sf"/>
</dbReference>
<evidence type="ECO:0000256" key="2">
    <source>
        <dbReference type="SAM" id="MobiDB-lite"/>
    </source>
</evidence>
<dbReference type="Proteomes" id="UP000190774">
    <property type="component" value="Unassembled WGS sequence"/>
</dbReference>
<dbReference type="RefSeq" id="WP_078814505.1">
    <property type="nucleotide sequence ID" value="NZ_FUYE01000011.1"/>
</dbReference>
<protein>
    <submittedName>
        <fullName evidence="4">Reverse transcriptase (RNA-dependent DNA polymerase)</fullName>
    </submittedName>
</protein>
<evidence type="ECO:0000256" key="1">
    <source>
        <dbReference type="ARBA" id="ARBA00034120"/>
    </source>
</evidence>
<dbReference type="CDD" id="cd01651">
    <property type="entry name" value="RT_G2_intron"/>
    <property type="match status" value="1"/>
</dbReference>
<feature type="region of interest" description="Disordered" evidence="2">
    <location>
        <begin position="330"/>
        <end position="373"/>
    </location>
</feature>
<dbReference type="AlphaFoldDB" id="A0A1T4YH99"/>
<reference evidence="5" key="1">
    <citation type="submission" date="2017-02" db="EMBL/GenBank/DDBJ databases">
        <authorList>
            <person name="Varghese N."/>
            <person name="Submissions S."/>
        </authorList>
    </citation>
    <scope>NUCLEOTIDE SEQUENCE [LARGE SCALE GENOMIC DNA]</scope>
    <source>
        <strain evidence="5">ATCC 700200</strain>
    </source>
</reference>
<dbReference type="SUPFAM" id="SSF56672">
    <property type="entry name" value="DNA/RNA polymerases"/>
    <property type="match status" value="1"/>
</dbReference>
<dbReference type="PROSITE" id="PS50878">
    <property type="entry name" value="RT_POL"/>
    <property type="match status" value="1"/>
</dbReference>
<dbReference type="Pfam" id="PF00078">
    <property type="entry name" value="RVT_1"/>
    <property type="match status" value="1"/>
</dbReference>
<evidence type="ECO:0000259" key="3">
    <source>
        <dbReference type="PROSITE" id="PS50878"/>
    </source>
</evidence>
<dbReference type="InterPro" id="IPR000477">
    <property type="entry name" value="RT_dom"/>
</dbReference>
<dbReference type="STRING" id="48467.SAMN02745166_03322"/>
<feature type="compositionally biased region" description="Low complexity" evidence="2">
    <location>
        <begin position="332"/>
        <end position="367"/>
    </location>
</feature>
<feature type="region of interest" description="Disordered" evidence="2">
    <location>
        <begin position="388"/>
        <end position="428"/>
    </location>
</feature>
<dbReference type="PANTHER" id="PTHR34047:SF8">
    <property type="entry name" value="PROTEIN YKFC"/>
    <property type="match status" value="1"/>
</dbReference>
<name>A0A1T4YH99_9BACT</name>
<sequence>MRSVGGLMQAMVTRENLTAAVWLAAKGRRQQPAVRTFLANLSVELDALQSQLTSGELHCGECHTFTIHDPKERLITAPVFRERVLHHAIMRVCGPVLERRLIHHSYACRVGKGTYAALEAAQAAARKGTWFVKLDVRKYFQSIDHGRLMARLARVFRERQVLDTFRLLLAAYAPQPGRGLPIGTLISQHLANFYLATLDVKAVQDLRPLGYVRYMDDMALWVADAAAAKYARESLVAFAQHELGLEMKTAFINRSQHGMDFLGHRVFPHRLGLNHASRRRYQHRLQDLMNDEEISEATAQERAVALTAFTQRADCVSWRRRVIMTLGGGPRATSASCAAAPGTTTAGTPLPASATGTSRRTATRTSACVSPPAPAGARSAWMEPACCPAPQPFAVDETQSTPPPVRSPRVQRTGPARAAGTFSQATPS</sequence>
<feature type="domain" description="Reverse transcriptase" evidence="3">
    <location>
        <begin position="1"/>
        <end position="266"/>
    </location>
</feature>